<name>A0A1L7CHY2_9CORY</name>
<dbReference type="Pfam" id="PF23871">
    <property type="entry name" value="DUF7226"/>
    <property type="match status" value="1"/>
</dbReference>
<dbReference type="KEGG" id="caqu:CAQU_10645"/>
<evidence type="ECO:0000259" key="2">
    <source>
        <dbReference type="Pfam" id="PF22518"/>
    </source>
</evidence>
<proteinExistence type="predicted"/>
<evidence type="ECO:0000259" key="3">
    <source>
        <dbReference type="Pfam" id="PF23871"/>
    </source>
</evidence>
<reference evidence="4 5" key="1">
    <citation type="submission" date="2014-08" db="EMBL/GenBank/DDBJ databases">
        <title>Complete genome sequence of Corynebacterium aquilae S-613T(T) (=DSM 44791(T)), isolated from the choana of a healthy golden eagle.</title>
        <authorList>
            <person name="Ruckert C."/>
            <person name="Albersmeier A."/>
            <person name="Winkler A."/>
            <person name="Kalinowski J."/>
        </authorList>
    </citation>
    <scope>NUCLEOTIDE SEQUENCE [LARGE SCALE GENOMIC DNA]</scope>
    <source>
        <strain evidence="4 5">S-613</strain>
    </source>
</reference>
<organism evidence="4 5">
    <name type="scientific">Corynebacterium aquilae DSM 44791</name>
    <dbReference type="NCBI Taxonomy" id="1431546"/>
    <lineage>
        <taxon>Bacteria</taxon>
        <taxon>Bacillati</taxon>
        <taxon>Actinomycetota</taxon>
        <taxon>Actinomycetes</taxon>
        <taxon>Mycobacteriales</taxon>
        <taxon>Corynebacteriaceae</taxon>
        <taxon>Corynebacterium</taxon>
    </lineage>
</organism>
<feature type="domain" description="DUF6997" evidence="2">
    <location>
        <begin position="97"/>
        <end position="269"/>
    </location>
</feature>
<keyword evidence="5" id="KW-1185">Reference proteome</keyword>
<feature type="domain" description="DUF7226" evidence="3">
    <location>
        <begin position="305"/>
        <end position="439"/>
    </location>
</feature>
<dbReference type="InterPro" id="IPR054265">
    <property type="entry name" value="DUF6996"/>
</dbReference>
<dbReference type="EMBL" id="CP009245">
    <property type="protein sequence ID" value="APT85429.1"/>
    <property type="molecule type" value="Genomic_DNA"/>
</dbReference>
<evidence type="ECO:0000313" key="5">
    <source>
        <dbReference type="Proteomes" id="UP000185478"/>
    </source>
</evidence>
<dbReference type="AlphaFoldDB" id="A0A1L7CHY2"/>
<sequence>MLESEADELKGLLREKPKSGKLGAYDLGWLKLFRDNNYLDVIEREGFFRISPTEIKDGSGMEPRLMCKHDFRSAQPEIFRQENLSILPLTRTEYVVGRFDTFHEFPDVSDLEITYIDIPEDIESLDFNDLTSEAVALNAASIAGIFEDFLGEERAVQTLSGRMSTRPMKVDLAIPSGRIDFEVNTQMELDAGFETENSLVLVEAKNKLPDDFNIRQVYYPYLRFAQQVSKPVRNLYVTYSNGVFTVYEFTFRDLHDLQSIENGKVKRYKLRSRRLTLEVIRELAKAAPARPSIVAPFPQADRFDRVINICETLVDRGQMPVSEIPEDHGFVQRQANYYVSAGTYVGLLENTAGEVELSEAGRKVMEEGDMASRQKGLISMILADSTFRKAFLKHENPQELTLPEVREILAEEHPELSESTCGRRAQTVMAWIRWILAQVES</sequence>
<dbReference type="InterPro" id="IPR054266">
    <property type="entry name" value="DUF6997"/>
</dbReference>
<dbReference type="REBASE" id="182324">
    <property type="entry name" value="Cam44791ORF10650P"/>
</dbReference>
<protein>
    <recommendedName>
        <fullName evidence="6">Translation elongation factor</fullName>
    </recommendedName>
</protein>
<evidence type="ECO:0008006" key="6">
    <source>
        <dbReference type="Google" id="ProtNLM"/>
    </source>
</evidence>
<dbReference type="Pfam" id="PF22518">
    <property type="entry name" value="DUF6997"/>
    <property type="match status" value="1"/>
</dbReference>
<feature type="domain" description="DUF6996" evidence="1">
    <location>
        <begin position="26"/>
        <end position="96"/>
    </location>
</feature>
<evidence type="ECO:0000313" key="4">
    <source>
        <dbReference type="EMBL" id="APT85429.1"/>
    </source>
</evidence>
<evidence type="ECO:0000259" key="1">
    <source>
        <dbReference type="Pfam" id="PF22515"/>
    </source>
</evidence>
<dbReference type="Proteomes" id="UP000185478">
    <property type="component" value="Chromosome"/>
</dbReference>
<gene>
    <name evidence="4" type="ORF">CAQU_10645</name>
</gene>
<dbReference type="Pfam" id="PF22515">
    <property type="entry name" value="DUF6996"/>
    <property type="match status" value="1"/>
</dbReference>
<accession>A0A1L7CHY2</accession>
<dbReference type="InterPro" id="IPR055650">
    <property type="entry name" value="DUF7226"/>
</dbReference>